<dbReference type="EMBL" id="WTYS01000001">
    <property type="protein sequence ID" value="MXO55994.1"/>
    <property type="molecule type" value="Genomic_DNA"/>
</dbReference>
<protein>
    <recommendedName>
        <fullName evidence="3">DUF2867 domain-containing protein</fullName>
    </recommendedName>
</protein>
<evidence type="ECO:0008006" key="3">
    <source>
        <dbReference type="Google" id="ProtNLM"/>
    </source>
</evidence>
<evidence type="ECO:0000313" key="2">
    <source>
        <dbReference type="Proteomes" id="UP000468943"/>
    </source>
</evidence>
<name>A0A6I4SK32_9SPHN</name>
<comment type="caution">
    <text evidence="1">The sequence shown here is derived from an EMBL/GenBank/DDBJ whole genome shotgun (WGS) entry which is preliminary data.</text>
</comment>
<accession>A0A6I4SK32</accession>
<reference evidence="1 2" key="1">
    <citation type="submission" date="2019-12" db="EMBL/GenBank/DDBJ databases">
        <title>Genomic-based taxomic classification of the family Erythrobacteraceae.</title>
        <authorList>
            <person name="Xu L."/>
        </authorList>
    </citation>
    <scope>NUCLEOTIDE SEQUENCE [LARGE SCALE GENOMIC DNA]</scope>
    <source>
        <strain evidence="1 2">JCM 17802</strain>
    </source>
</reference>
<sequence>MARNRPRISARPLPPHSLLAQHTKARATDYTDCFTIDLSGKITLPAFITAFYNSPAFRPERWALHLIGKGSGAQDVASLAAAQITDFAAWSVVARTESEILLQDFQHRTCSWLMVEPLATTAPTIMGRTRILFGSSVRNPGSPVFRALMPVHRWYAHRLLGSAAKALGRTS</sequence>
<evidence type="ECO:0000313" key="1">
    <source>
        <dbReference type="EMBL" id="MXO55994.1"/>
    </source>
</evidence>
<proteinExistence type="predicted"/>
<dbReference type="RefSeq" id="WP_160597254.1">
    <property type="nucleotide sequence ID" value="NZ_WTYS01000001.1"/>
</dbReference>
<dbReference type="Proteomes" id="UP000468943">
    <property type="component" value="Unassembled WGS sequence"/>
</dbReference>
<gene>
    <name evidence="1" type="ORF">GRI36_03765</name>
</gene>
<keyword evidence="2" id="KW-1185">Reference proteome</keyword>
<organism evidence="1 2">
    <name type="scientific">Pontixanthobacter gangjinensis</name>
    <dbReference type="NCBI Taxonomy" id="1028742"/>
    <lineage>
        <taxon>Bacteria</taxon>
        <taxon>Pseudomonadati</taxon>
        <taxon>Pseudomonadota</taxon>
        <taxon>Alphaproteobacteria</taxon>
        <taxon>Sphingomonadales</taxon>
        <taxon>Erythrobacteraceae</taxon>
        <taxon>Pontixanthobacter</taxon>
    </lineage>
</organism>
<dbReference type="OrthoDB" id="7406076at2"/>
<dbReference type="AlphaFoldDB" id="A0A6I4SK32"/>